<dbReference type="InterPro" id="IPR024747">
    <property type="entry name" value="Pyridox_Oxase-rel"/>
</dbReference>
<dbReference type="Gene3D" id="2.30.110.10">
    <property type="entry name" value="Electron Transport, Fmn-binding Protein, Chain A"/>
    <property type="match status" value="1"/>
</dbReference>
<dbReference type="PANTHER" id="PTHR34071">
    <property type="entry name" value="5-NITROIMIDAZOLE ANTIBIOTICS RESISTANCE PROTEIN, NIMA-FAMILY-RELATED PROTEIN-RELATED"/>
    <property type="match status" value="1"/>
</dbReference>
<dbReference type="Pfam" id="PF12900">
    <property type="entry name" value="Pyridox_ox_2"/>
    <property type="match status" value="1"/>
</dbReference>
<reference evidence="1 2" key="1">
    <citation type="submission" date="2019-08" db="EMBL/GenBank/DDBJ databases">
        <authorList>
            <person name="Luo N."/>
        </authorList>
    </citation>
    <scope>NUCLEOTIDE SEQUENCE [LARGE SCALE GENOMIC DNA]</scope>
    <source>
        <strain evidence="1 2">NCIMB 9442</strain>
    </source>
</reference>
<keyword evidence="2" id="KW-1185">Reference proteome</keyword>
<dbReference type="InterPro" id="IPR012349">
    <property type="entry name" value="Split_barrel_FMN-bd"/>
</dbReference>
<dbReference type="PANTHER" id="PTHR34071:SF2">
    <property type="entry name" value="FLAVIN-NUCLEOTIDE-BINDING PROTEIN"/>
    <property type="match status" value="1"/>
</dbReference>
<evidence type="ECO:0000313" key="2">
    <source>
        <dbReference type="Proteomes" id="UP001194469"/>
    </source>
</evidence>
<dbReference type="RefSeq" id="WP_196608817.1">
    <property type="nucleotide sequence ID" value="NZ_VRYY01000153.1"/>
</dbReference>
<accession>A0ABS0J2P4</accession>
<name>A0ABS0J2P4_9BACT</name>
<protein>
    <submittedName>
        <fullName evidence="1">Pyridoxamine 5'-phosphate oxidase</fullName>
    </submittedName>
</protein>
<sequence>MRHKDREVTDAAEIWAGVAASLWMTMALCDGMEPYAVPLSFGLADGAIYFHSSRKGHKVELLRRGGTVCCSFVPYADVVRPDDGTGCRFSMRFLSVLAWGRPEELHDAADVAVAVRALLAAVQAPDAPVNGDAVGRTAFFRLVPDRMTASRHA</sequence>
<dbReference type="Proteomes" id="UP001194469">
    <property type="component" value="Unassembled WGS sequence"/>
</dbReference>
<comment type="caution">
    <text evidence="1">The sequence shown here is derived from an EMBL/GenBank/DDBJ whole genome shotgun (WGS) entry which is preliminary data.</text>
</comment>
<gene>
    <name evidence="1" type="ORF">FVW20_06640</name>
</gene>
<dbReference type="EMBL" id="VRYY01000153">
    <property type="protein sequence ID" value="MBG3876713.1"/>
    <property type="molecule type" value="Genomic_DNA"/>
</dbReference>
<dbReference type="SUPFAM" id="SSF50475">
    <property type="entry name" value="FMN-binding split barrel"/>
    <property type="match status" value="1"/>
</dbReference>
<organism evidence="1 2">
    <name type="scientific">Nitratidesulfovibrio oxamicus</name>
    <dbReference type="NCBI Taxonomy" id="32016"/>
    <lineage>
        <taxon>Bacteria</taxon>
        <taxon>Pseudomonadati</taxon>
        <taxon>Thermodesulfobacteriota</taxon>
        <taxon>Desulfovibrionia</taxon>
        <taxon>Desulfovibrionales</taxon>
        <taxon>Desulfovibrionaceae</taxon>
        <taxon>Nitratidesulfovibrio</taxon>
    </lineage>
</organism>
<evidence type="ECO:0000313" key="1">
    <source>
        <dbReference type="EMBL" id="MBG3876713.1"/>
    </source>
</evidence>
<proteinExistence type="predicted"/>